<sequence length="89" mass="10568">MKFEMDLKLRVDEETLLMKRTLDCSKEELAEELYKWCKDYEMNVAECDTVIESLLINGEEDFKEEVLKLEVQHFLTLPDDDDPNKKPLP</sequence>
<dbReference type="RefSeq" id="WP_071618455.1">
    <property type="nucleotide sequence ID" value="NZ_MINN01000085.1"/>
</dbReference>
<comment type="caution">
    <text evidence="1">The sequence shown here is derived from an EMBL/GenBank/DDBJ whole genome shotgun (WGS) entry which is preliminary data.</text>
</comment>
<gene>
    <name evidence="1" type="ORF">BHE18_08430</name>
</gene>
<protein>
    <submittedName>
        <fullName evidence="1">Uncharacterized protein</fullName>
    </submittedName>
</protein>
<name>A0A1J6WT20_9BACI</name>
<proteinExistence type="predicted"/>
<keyword evidence="2" id="KW-1185">Reference proteome</keyword>
<dbReference type="EMBL" id="MINN01000085">
    <property type="protein sequence ID" value="OIU71063.1"/>
    <property type="molecule type" value="Genomic_DNA"/>
</dbReference>
<evidence type="ECO:0000313" key="1">
    <source>
        <dbReference type="EMBL" id="OIU71063.1"/>
    </source>
</evidence>
<organism evidence="1 2">
    <name type="scientific">Rossellomorea aquimaris</name>
    <dbReference type="NCBI Taxonomy" id="189382"/>
    <lineage>
        <taxon>Bacteria</taxon>
        <taxon>Bacillati</taxon>
        <taxon>Bacillota</taxon>
        <taxon>Bacilli</taxon>
        <taxon>Bacillales</taxon>
        <taxon>Bacillaceae</taxon>
        <taxon>Rossellomorea</taxon>
    </lineage>
</organism>
<dbReference type="AlphaFoldDB" id="A0A1J6WT20"/>
<accession>A0A1J6WT20</accession>
<dbReference type="Proteomes" id="UP000182062">
    <property type="component" value="Unassembled WGS sequence"/>
</dbReference>
<evidence type="ECO:0000313" key="2">
    <source>
        <dbReference type="Proteomes" id="UP000182062"/>
    </source>
</evidence>
<dbReference type="OrthoDB" id="9927909at2"/>
<reference evidence="1 2" key="1">
    <citation type="submission" date="2016-09" db="EMBL/GenBank/DDBJ databases">
        <title>Bacillus aquimaris SAMM genome sequence reveals colonization and biosurfactant production capacities.</title>
        <authorList>
            <person name="Waghmode S.R."/>
            <person name="Suryavanshi M.V."/>
        </authorList>
    </citation>
    <scope>NUCLEOTIDE SEQUENCE [LARGE SCALE GENOMIC DNA]</scope>
    <source>
        <strain evidence="1 2">SAMM</strain>
    </source>
</reference>